<dbReference type="Proteomes" id="UP000661280">
    <property type="component" value="Chromosome 2"/>
</dbReference>
<sequence>MIIIIISLDHFPSVLSPPLPFSPLSVPSPLALDYFYFSFQFYPFSFLLPFFPCCLILGFQVPPPFPFPSIPITLSLSFFSPPVLQSPWPLSPDIIIILSHSGLSAHTIPFSLFPPPKGQRLISEGEIFY</sequence>
<accession>A0A7R7ZWB8</accession>
<name>A0A7R7ZWB8_ASPKA</name>
<evidence type="ECO:0000313" key="2">
    <source>
        <dbReference type="Proteomes" id="UP000661280"/>
    </source>
</evidence>
<dbReference type="KEGG" id="aluc:AKAW2_20584A"/>
<dbReference type="AlphaFoldDB" id="A0A7R7ZWB8"/>
<reference evidence="1" key="2">
    <citation type="submission" date="2021-02" db="EMBL/GenBank/DDBJ databases">
        <title>Aspergillus luchuensis mut. kawachii IFO 4304 genome sequence.</title>
        <authorList>
            <person name="Mori K."/>
            <person name="Kadooka C."/>
            <person name="Goto M."/>
            <person name="Futagami T."/>
        </authorList>
    </citation>
    <scope>NUCLEOTIDE SEQUENCE</scope>
    <source>
        <strain evidence="1">IFO 4308</strain>
    </source>
</reference>
<proteinExistence type="predicted"/>
<dbReference type="RefSeq" id="XP_041539410.1">
    <property type="nucleotide sequence ID" value="XM_041685313.1"/>
</dbReference>
<keyword evidence="2" id="KW-1185">Reference proteome</keyword>
<organism evidence="1 2">
    <name type="scientific">Aspergillus kawachii</name>
    <name type="common">White koji mold</name>
    <name type="synonym">Aspergillus awamori var. kawachi</name>
    <dbReference type="NCBI Taxonomy" id="1069201"/>
    <lineage>
        <taxon>Eukaryota</taxon>
        <taxon>Fungi</taxon>
        <taxon>Dikarya</taxon>
        <taxon>Ascomycota</taxon>
        <taxon>Pezizomycotina</taxon>
        <taxon>Eurotiomycetes</taxon>
        <taxon>Eurotiomycetidae</taxon>
        <taxon>Eurotiales</taxon>
        <taxon>Aspergillaceae</taxon>
        <taxon>Aspergillus</taxon>
        <taxon>Aspergillus subgen. Circumdati</taxon>
    </lineage>
</organism>
<evidence type="ECO:0000313" key="1">
    <source>
        <dbReference type="EMBL" id="BCR95644.1"/>
    </source>
</evidence>
<dbReference type="GeneID" id="64956969"/>
<protein>
    <submittedName>
        <fullName evidence="1">Uncharacterized protein</fullName>
    </submittedName>
</protein>
<gene>
    <name evidence="1" type="ORF">AKAW2_20584A</name>
</gene>
<dbReference type="EMBL" id="AP024426">
    <property type="protein sequence ID" value="BCR95644.1"/>
    <property type="molecule type" value="Genomic_DNA"/>
</dbReference>
<reference evidence="1" key="1">
    <citation type="submission" date="2021-01" db="EMBL/GenBank/DDBJ databases">
        <authorList>
            <consortium name="Aspergillus luchuensis mut. kawachii IFO 4304 genome sequencing consortium"/>
            <person name="Kazuki M."/>
            <person name="Futagami T."/>
        </authorList>
    </citation>
    <scope>NUCLEOTIDE SEQUENCE</scope>
    <source>
        <strain evidence="1">IFO 4308</strain>
    </source>
</reference>